<accession>A0A017TFM5</accession>
<feature type="compositionally biased region" description="Polar residues" evidence="1">
    <location>
        <begin position="9"/>
        <end position="24"/>
    </location>
</feature>
<keyword evidence="3" id="KW-1185">Reference proteome</keyword>
<reference evidence="2 3" key="1">
    <citation type="submission" date="2013-05" db="EMBL/GenBank/DDBJ databases">
        <title>Genome assembly of Chondromyces apiculatus DSM 436.</title>
        <authorList>
            <person name="Sharma G."/>
            <person name="Khatri I."/>
            <person name="Kaur C."/>
            <person name="Mayilraj S."/>
            <person name="Subramanian S."/>
        </authorList>
    </citation>
    <scope>NUCLEOTIDE SEQUENCE [LARGE SCALE GENOMIC DNA]</scope>
    <source>
        <strain evidence="2 3">DSM 436</strain>
    </source>
</reference>
<protein>
    <submittedName>
        <fullName evidence="2">Uncharacterized protein</fullName>
    </submittedName>
</protein>
<dbReference type="Proteomes" id="UP000019678">
    <property type="component" value="Unassembled WGS sequence"/>
</dbReference>
<comment type="caution">
    <text evidence="2">The sequence shown here is derived from an EMBL/GenBank/DDBJ whole genome shotgun (WGS) entry which is preliminary data.</text>
</comment>
<proteinExistence type="predicted"/>
<dbReference type="AlphaFoldDB" id="A0A017TFM5"/>
<feature type="region of interest" description="Disordered" evidence="1">
    <location>
        <begin position="1"/>
        <end position="73"/>
    </location>
</feature>
<gene>
    <name evidence="2" type="ORF">CAP_0174</name>
</gene>
<sequence>MGSYWHNVSGRTLSNQRRTVNNRMRPSYGIHSFPAASEVRRRGSIRVKTSLRRERPPDPSEDLPPGISSKDLRREVFHEHCRGTRPGTGTA</sequence>
<dbReference type="EMBL" id="ASRX01000010">
    <property type="protein sequence ID" value="EYF07421.1"/>
    <property type="molecule type" value="Genomic_DNA"/>
</dbReference>
<name>A0A017TFM5_9BACT</name>
<dbReference type="STRING" id="1192034.CAP_0174"/>
<organism evidence="2 3">
    <name type="scientific">Chondromyces apiculatus DSM 436</name>
    <dbReference type="NCBI Taxonomy" id="1192034"/>
    <lineage>
        <taxon>Bacteria</taxon>
        <taxon>Pseudomonadati</taxon>
        <taxon>Myxococcota</taxon>
        <taxon>Polyangia</taxon>
        <taxon>Polyangiales</taxon>
        <taxon>Polyangiaceae</taxon>
        <taxon>Chondromyces</taxon>
    </lineage>
</organism>
<evidence type="ECO:0000256" key="1">
    <source>
        <dbReference type="SAM" id="MobiDB-lite"/>
    </source>
</evidence>
<evidence type="ECO:0000313" key="3">
    <source>
        <dbReference type="Proteomes" id="UP000019678"/>
    </source>
</evidence>
<evidence type="ECO:0000313" key="2">
    <source>
        <dbReference type="EMBL" id="EYF07421.1"/>
    </source>
</evidence>